<comment type="caution">
    <text evidence="1">The sequence shown here is derived from an EMBL/GenBank/DDBJ whole genome shotgun (WGS) entry which is preliminary data.</text>
</comment>
<keyword evidence="2" id="KW-1185">Reference proteome</keyword>
<organism evidence="1 2">
    <name type="scientific">Sphaerodactylus townsendi</name>
    <dbReference type="NCBI Taxonomy" id="933632"/>
    <lineage>
        <taxon>Eukaryota</taxon>
        <taxon>Metazoa</taxon>
        <taxon>Chordata</taxon>
        <taxon>Craniata</taxon>
        <taxon>Vertebrata</taxon>
        <taxon>Euteleostomi</taxon>
        <taxon>Lepidosauria</taxon>
        <taxon>Squamata</taxon>
        <taxon>Bifurcata</taxon>
        <taxon>Gekkota</taxon>
        <taxon>Sphaerodactylidae</taxon>
        <taxon>Sphaerodactylus</taxon>
    </lineage>
</organism>
<proteinExistence type="predicted"/>
<dbReference type="EMBL" id="CM037620">
    <property type="protein sequence ID" value="KAH7994811.1"/>
    <property type="molecule type" value="Genomic_DNA"/>
</dbReference>
<gene>
    <name evidence="1" type="ORF">K3G42_016404</name>
</gene>
<evidence type="ECO:0000313" key="2">
    <source>
        <dbReference type="Proteomes" id="UP000827872"/>
    </source>
</evidence>
<reference evidence="1" key="1">
    <citation type="submission" date="2021-08" db="EMBL/GenBank/DDBJ databases">
        <title>The first chromosome-level gecko genome reveals the dynamic sex chromosomes of Neotropical dwarf geckos (Sphaerodactylidae: Sphaerodactylus).</title>
        <authorList>
            <person name="Pinto B.J."/>
            <person name="Keating S.E."/>
            <person name="Gamble T."/>
        </authorList>
    </citation>
    <scope>NUCLEOTIDE SEQUENCE</scope>
    <source>
        <strain evidence="1">TG3544</strain>
    </source>
</reference>
<name>A0ACB8EQR3_9SAUR</name>
<dbReference type="Proteomes" id="UP000827872">
    <property type="component" value="Linkage Group LG07"/>
</dbReference>
<protein>
    <submittedName>
        <fullName evidence="1">Uncharacterized protein</fullName>
    </submittedName>
</protein>
<sequence>MAWIPLMTGCSTLVPDRLGGFKGWTLTTGKAPGRSDELFKAAAAGAVLRNLWPASPIIDLGALAALSLSTTLVAWWTSAAWPVAVALAPDTGPAWWWYHRGSVAVTPPAFLAGTWTLLKRDGGPGNSSEPATTPAPEPAIRGAQLASPEINLEAVTALLVAAAALFITAAEAVCDRRRRVLQVSRKTGRSRGERRGRSPGLKGLLGIKNSRVLDSTVRLGFEEPVLISEIHLADSWVA</sequence>
<evidence type="ECO:0000313" key="1">
    <source>
        <dbReference type="EMBL" id="KAH7994811.1"/>
    </source>
</evidence>
<accession>A0ACB8EQR3</accession>